<sequence>MVKYTMEDMNYLVMLHRRNPKSYIIPWHMQGGAWDVIWRLADQPGAYYIKIDDDVVYIADGAIAEMIREKRRGRFLFVSANVVNHGILSAVHQETSAIPHLVKPPIPEGQTPQ</sequence>
<evidence type="ECO:0000313" key="2">
    <source>
        <dbReference type="Proteomes" id="UP000601435"/>
    </source>
</evidence>
<feature type="non-terminal residue" evidence="1">
    <location>
        <position position="1"/>
    </location>
</feature>
<dbReference type="EMBL" id="CAJNJA010028930">
    <property type="protein sequence ID" value="CAE7615420.1"/>
    <property type="molecule type" value="Genomic_DNA"/>
</dbReference>
<proteinExistence type="predicted"/>
<evidence type="ECO:0000313" key="1">
    <source>
        <dbReference type="EMBL" id="CAE7615420.1"/>
    </source>
</evidence>
<reference evidence="1" key="1">
    <citation type="submission" date="2021-02" db="EMBL/GenBank/DDBJ databases">
        <authorList>
            <person name="Dougan E. K."/>
            <person name="Rhodes N."/>
            <person name="Thang M."/>
            <person name="Chan C."/>
        </authorList>
    </citation>
    <scope>NUCLEOTIDE SEQUENCE</scope>
</reference>
<dbReference type="OrthoDB" id="5593235at2759"/>
<dbReference type="AlphaFoldDB" id="A0A812V9F4"/>
<gene>
    <name evidence="1" type="ORF">SNEC2469_LOCUS17475</name>
</gene>
<organism evidence="1 2">
    <name type="scientific">Symbiodinium necroappetens</name>
    <dbReference type="NCBI Taxonomy" id="1628268"/>
    <lineage>
        <taxon>Eukaryota</taxon>
        <taxon>Sar</taxon>
        <taxon>Alveolata</taxon>
        <taxon>Dinophyceae</taxon>
        <taxon>Suessiales</taxon>
        <taxon>Symbiodiniaceae</taxon>
        <taxon>Symbiodinium</taxon>
    </lineage>
</organism>
<name>A0A812V9F4_9DINO</name>
<accession>A0A812V9F4</accession>
<protein>
    <submittedName>
        <fullName evidence="1">Uncharacterized protein</fullName>
    </submittedName>
</protein>
<dbReference type="Proteomes" id="UP000601435">
    <property type="component" value="Unassembled WGS sequence"/>
</dbReference>
<keyword evidence="2" id="KW-1185">Reference proteome</keyword>
<comment type="caution">
    <text evidence="1">The sequence shown here is derived from an EMBL/GenBank/DDBJ whole genome shotgun (WGS) entry which is preliminary data.</text>
</comment>